<sequence length="247" mass="29349">MNKKIYKIAHRGYSSLYPENTKLAFSKALDSGFDGVEIDLHLTKDNQIVIIHDNNTKRLTDKNLVVKNSNLEELKKLNLAAKYKEIGLFEQILTIEEFLELYVNKFDLINLEIKVTKQKICKFVKILLNKLSPYLNNINKFVFSSFNYDVLYELNKNDKNLKLAFLCKTKKALLNISKFNLKIITYLAPSLNSFRINKKFYDSYNKYYLFWTLKTKKSFLKYSKFLNTFGLILHKPFWYKKQRNNKK</sequence>
<dbReference type="Pfam" id="PF03009">
    <property type="entry name" value="GDPD"/>
    <property type="match status" value="1"/>
</dbReference>
<feature type="domain" description="GP-PDE" evidence="1">
    <location>
        <begin position="5"/>
        <end position="243"/>
    </location>
</feature>
<evidence type="ECO:0000313" key="2">
    <source>
        <dbReference type="EMBL" id="EFF41583.1"/>
    </source>
</evidence>
<name>D4XVJ7_9BACT</name>
<dbReference type="PANTHER" id="PTHR46211">
    <property type="entry name" value="GLYCEROPHOSPHORYL DIESTER PHOSPHODIESTERASE"/>
    <property type="match status" value="1"/>
</dbReference>
<dbReference type="SUPFAM" id="SSF51695">
    <property type="entry name" value="PLC-like phosphodiesterases"/>
    <property type="match status" value="1"/>
</dbReference>
<dbReference type="Proteomes" id="UP000004757">
    <property type="component" value="Unassembled WGS sequence"/>
</dbReference>
<dbReference type="InterPro" id="IPR030395">
    <property type="entry name" value="GP_PDE_dom"/>
</dbReference>
<comment type="caution">
    <text evidence="2">The sequence shown here is derived from an EMBL/GenBank/DDBJ whole genome shotgun (WGS) entry which is preliminary data.</text>
</comment>
<organism evidence="2 3">
    <name type="scientific">Mycoplasmopsis alligatoris A21JP2</name>
    <dbReference type="NCBI Taxonomy" id="747682"/>
    <lineage>
        <taxon>Bacteria</taxon>
        <taxon>Bacillati</taxon>
        <taxon>Mycoplasmatota</taxon>
        <taxon>Mycoplasmoidales</taxon>
        <taxon>Metamycoplasmataceae</taxon>
        <taxon>Mycoplasmopsis</taxon>
    </lineage>
</organism>
<dbReference type="OrthoDB" id="384721at2"/>
<dbReference type="STRING" id="747682.MALL_0582"/>
<gene>
    <name evidence="2" type="ORF">MALL_0582</name>
</gene>
<dbReference type="AlphaFoldDB" id="D4XVJ7"/>
<dbReference type="InterPro" id="IPR017946">
    <property type="entry name" value="PLC-like_Pdiesterase_TIM-brl"/>
</dbReference>
<dbReference type="PROSITE" id="PS51704">
    <property type="entry name" value="GP_PDE"/>
    <property type="match status" value="1"/>
</dbReference>
<proteinExistence type="predicted"/>
<evidence type="ECO:0000259" key="1">
    <source>
        <dbReference type="PROSITE" id="PS51704"/>
    </source>
</evidence>
<dbReference type="PANTHER" id="PTHR46211:SF1">
    <property type="entry name" value="GLYCEROPHOSPHODIESTER PHOSPHODIESTERASE, CYTOPLASMIC"/>
    <property type="match status" value="1"/>
</dbReference>
<dbReference type="RefSeq" id="WP_005683272.1">
    <property type="nucleotide sequence ID" value="NZ_ADNC01000007.1"/>
</dbReference>
<dbReference type="GO" id="GO:0006629">
    <property type="term" value="P:lipid metabolic process"/>
    <property type="evidence" value="ECO:0007669"/>
    <property type="project" value="InterPro"/>
</dbReference>
<dbReference type="EMBL" id="ADNC01000007">
    <property type="protein sequence ID" value="EFF41583.1"/>
    <property type="molecule type" value="Genomic_DNA"/>
</dbReference>
<dbReference type="eggNOG" id="COG0584">
    <property type="taxonomic scope" value="Bacteria"/>
</dbReference>
<keyword evidence="3" id="KW-1185">Reference proteome</keyword>
<protein>
    <submittedName>
        <fullName evidence="2">Glycerophosphodiester phosphodiesterase family protein</fullName>
    </submittedName>
</protein>
<dbReference type="Gene3D" id="3.20.20.190">
    <property type="entry name" value="Phosphatidylinositol (PI) phosphodiesterase"/>
    <property type="match status" value="1"/>
</dbReference>
<dbReference type="GO" id="GO:0008081">
    <property type="term" value="F:phosphoric diester hydrolase activity"/>
    <property type="evidence" value="ECO:0007669"/>
    <property type="project" value="InterPro"/>
</dbReference>
<accession>D4XVJ7</accession>
<evidence type="ECO:0000313" key="3">
    <source>
        <dbReference type="Proteomes" id="UP000004757"/>
    </source>
</evidence>
<reference evidence="2 3" key="1">
    <citation type="submission" date="2010-03" db="EMBL/GenBank/DDBJ databases">
        <authorList>
            <person name="Glass J.I."/>
            <person name="Benders G.A."/>
            <person name="Durkin A.S."/>
            <person name="Farmerie W.G."/>
            <person name="Hlavinka K."/>
            <person name="Hostetler J."/>
            <person name="Jackson J."/>
            <person name="May M.A."/>
            <person name="Miller R.H."/>
            <person name="Paralanov V."/>
            <person name="Radune D."/>
            <person name="Szczypinski B."/>
            <person name="Brown D.R."/>
        </authorList>
    </citation>
    <scope>NUCLEOTIDE SEQUENCE [LARGE SCALE GENOMIC DNA]</scope>
    <source>
        <strain evidence="2 3">A21JP2</strain>
    </source>
</reference>